<reference evidence="8" key="3">
    <citation type="submission" date="2025-09" db="UniProtKB">
        <authorList>
            <consortium name="Ensembl"/>
        </authorList>
    </citation>
    <scope>IDENTIFICATION</scope>
</reference>
<dbReference type="EC" id="3.5.1.3" evidence="4"/>
<dbReference type="OMA" id="MQSKPYA"/>
<dbReference type="STRING" id="244447.ENSCSEP00000011035"/>
<dbReference type="GO" id="GO:0006107">
    <property type="term" value="P:oxaloacetate metabolic process"/>
    <property type="evidence" value="ECO:0007669"/>
    <property type="project" value="TreeGrafter"/>
</dbReference>
<dbReference type="PANTHER" id="PTHR23088">
    <property type="entry name" value="NITRILASE-RELATED"/>
    <property type="match status" value="1"/>
</dbReference>
<dbReference type="OrthoDB" id="10250282at2759"/>
<dbReference type="GO" id="GO:0050152">
    <property type="term" value="F:omega-amidase activity"/>
    <property type="evidence" value="ECO:0007669"/>
    <property type="project" value="UniProtKB-EC"/>
</dbReference>
<keyword evidence="9" id="KW-1185">Reference proteome</keyword>
<evidence type="ECO:0000256" key="6">
    <source>
        <dbReference type="ARBA" id="ARBA00048745"/>
    </source>
</evidence>
<dbReference type="GO" id="GO:0006541">
    <property type="term" value="P:glutamine metabolic process"/>
    <property type="evidence" value="ECO:0007669"/>
    <property type="project" value="TreeGrafter"/>
</dbReference>
<dbReference type="AlphaFoldDB" id="A0A3P8VEZ4"/>
<dbReference type="InterPro" id="IPR045254">
    <property type="entry name" value="Nit1/2_C-N_Hydrolase"/>
</dbReference>
<dbReference type="GeneID" id="103392740"/>
<organism evidence="8 9">
    <name type="scientific">Cynoglossus semilaevis</name>
    <name type="common">Tongue sole</name>
    <dbReference type="NCBI Taxonomy" id="244447"/>
    <lineage>
        <taxon>Eukaryota</taxon>
        <taxon>Metazoa</taxon>
        <taxon>Chordata</taxon>
        <taxon>Craniata</taxon>
        <taxon>Vertebrata</taxon>
        <taxon>Euteleostomi</taxon>
        <taxon>Actinopterygii</taxon>
        <taxon>Neopterygii</taxon>
        <taxon>Teleostei</taxon>
        <taxon>Neoteleostei</taxon>
        <taxon>Acanthomorphata</taxon>
        <taxon>Carangaria</taxon>
        <taxon>Pleuronectiformes</taxon>
        <taxon>Pleuronectoidei</taxon>
        <taxon>Cynoglossidae</taxon>
        <taxon>Cynoglossinae</taxon>
        <taxon>Cynoglossus</taxon>
    </lineage>
</organism>
<feature type="domain" description="CN hydrolase" evidence="7">
    <location>
        <begin position="2"/>
        <end position="246"/>
    </location>
</feature>
<dbReference type="GO" id="GO:0005739">
    <property type="term" value="C:mitochondrion"/>
    <property type="evidence" value="ECO:0007669"/>
    <property type="project" value="TreeGrafter"/>
</dbReference>
<dbReference type="PANTHER" id="PTHR23088:SF30">
    <property type="entry name" value="OMEGA-AMIDASE NIT2"/>
    <property type="match status" value="1"/>
</dbReference>
<dbReference type="GeneTree" id="ENSGT00550000074838"/>
<dbReference type="SUPFAM" id="SSF56317">
    <property type="entry name" value="Carbon-nitrogen hydrolase"/>
    <property type="match status" value="1"/>
</dbReference>
<evidence type="ECO:0000256" key="4">
    <source>
        <dbReference type="ARBA" id="ARBA00039118"/>
    </source>
</evidence>
<evidence type="ECO:0000256" key="1">
    <source>
        <dbReference type="ARBA" id="ARBA00010613"/>
    </source>
</evidence>
<comment type="similarity">
    <text evidence="1">Belongs to the carbon-nitrogen hydrolase superfamily. NIT1/NIT2 family.</text>
</comment>
<dbReference type="GO" id="GO:0006528">
    <property type="term" value="P:asparagine metabolic process"/>
    <property type="evidence" value="ECO:0007669"/>
    <property type="project" value="TreeGrafter"/>
</dbReference>
<dbReference type="Ensembl" id="ENSCSET00000011168.1">
    <property type="protein sequence ID" value="ENSCSEP00000011035.1"/>
    <property type="gene ID" value="ENSCSEG00000007078.1"/>
</dbReference>
<dbReference type="InterPro" id="IPR036526">
    <property type="entry name" value="C-N_Hydrolase_sf"/>
</dbReference>
<reference evidence="8 9" key="1">
    <citation type="journal article" date="2014" name="Nat. Genet.">
        <title>Whole-genome sequence of a flatfish provides insights into ZW sex chromosome evolution and adaptation to a benthic lifestyle.</title>
        <authorList>
            <person name="Chen S."/>
            <person name="Zhang G."/>
            <person name="Shao C."/>
            <person name="Huang Q."/>
            <person name="Liu G."/>
            <person name="Zhang P."/>
            <person name="Song W."/>
            <person name="An N."/>
            <person name="Chalopin D."/>
            <person name="Volff J.N."/>
            <person name="Hong Y."/>
            <person name="Li Q."/>
            <person name="Sha Z."/>
            <person name="Zhou H."/>
            <person name="Xie M."/>
            <person name="Yu Q."/>
            <person name="Liu Y."/>
            <person name="Xiang H."/>
            <person name="Wang N."/>
            <person name="Wu K."/>
            <person name="Yang C."/>
            <person name="Zhou Q."/>
            <person name="Liao X."/>
            <person name="Yang L."/>
            <person name="Hu Q."/>
            <person name="Zhang J."/>
            <person name="Meng L."/>
            <person name="Jin L."/>
            <person name="Tian Y."/>
            <person name="Lian J."/>
            <person name="Yang J."/>
            <person name="Miao G."/>
            <person name="Liu S."/>
            <person name="Liang Z."/>
            <person name="Yan F."/>
            <person name="Li Y."/>
            <person name="Sun B."/>
            <person name="Zhang H."/>
            <person name="Zhang J."/>
            <person name="Zhu Y."/>
            <person name="Du M."/>
            <person name="Zhao Y."/>
            <person name="Schartl M."/>
            <person name="Tang Q."/>
            <person name="Wang J."/>
        </authorList>
    </citation>
    <scope>NUCLEOTIDE SEQUENCE</scope>
</reference>
<protein>
    <recommendedName>
        <fullName evidence="4">omega-amidase</fullName>
        <ecNumber evidence="4">3.5.1.3</ecNumber>
    </recommendedName>
    <alternativeName>
        <fullName evidence="5">Nitrilase homolog 2</fullName>
    </alternativeName>
</protein>
<evidence type="ECO:0000313" key="8">
    <source>
        <dbReference type="Ensembl" id="ENSCSEP00000011035.1"/>
    </source>
</evidence>
<evidence type="ECO:0000256" key="3">
    <source>
        <dbReference type="ARBA" id="ARBA00036637"/>
    </source>
</evidence>
<keyword evidence="2" id="KW-0378">Hydrolase</keyword>
<dbReference type="RefSeq" id="XP_008327671.1">
    <property type="nucleotide sequence ID" value="XM_008329449.3"/>
</dbReference>
<dbReference type="CTD" id="56954"/>
<sequence>MFRLAVIQLKVSSVKAENLSRVRRLVKEAAEQGSKMVLLPECFNSPYGSSFFPTYAEKIPGESTQLLSAVAKENQLYLVGGSIPEEDGGKLYNSCPVFGPDGQMILKHRKIHLFDIDVPGKIRFQESETLSPGNKFSMFETPFCKVGVGICYDMRFAELAQIYSRNGCHLLVYPGAFNMTTGPAHWELLQRSRALDNQVFVATASPARDESASYVAWGHSTVVDPWGSVMSKAEAEEMVIYADIDLKFLNDVRQQIPINSQRRRDLYSVSSGQEVTVS</sequence>
<evidence type="ECO:0000259" key="7">
    <source>
        <dbReference type="PROSITE" id="PS50263"/>
    </source>
</evidence>
<dbReference type="PROSITE" id="PS50263">
    <property type="entry name" value="CN_HYDROLASE"/>
    <property type="match status" value="1"/>
</dbReference>
<dbReference type="FunCoup" id="A0A3P8VEZ4">
    <property type="interactions" value="1305"/>
</dbReference>
<dbReference type="InParanoid" id="A0A3P8VEZ4"/>
<dbReference type="FunFam" id="3.60.110.10:FF:000002">
    <property type="entry name" value="Nitrilase family member 2"/>
    <property type="match status" value="1"/>
</dbReference>
<dbReference type="InterPro" id="IPR003010">
    <property type="entry name" value="C-N_Hydrolase"/>
</dbReference>
<evidence type="ECO:0000313" key="9">
    <source>
        <dbReference type="Proteomes" id="UP000265120"/>
    </source>
</evidence>
<evidence type="ECO:0000256" key="5">
    <source>
        <dbReference type="ARBA" id="ARBA00041576"/>
    </source>
</evidence>
<dbReference type="CDD" id="cd07572">
    <property type="entry name" value="nit"/>
    <property type="match status" value="1"/>
</dbReference>
<dbReference type="Gene3D" id="3.60.110.10">
    <property type="entry name" value="Carbon-nitrogen hydrolase"/>
    <property type="match status" value="1"/>
</dbReference>
<dbReference type="Proteomes" id="UP000265120">
    <property type="component" value="Chromosome 2"/>
</dbReference>
<reference evidence="8" key="2">
    <citation type="submission" date="2025-08" db="UniProtKB">
        <authorList>
            <consortium name="Ensembl"/>
        </authorList>
    </citation>
    <scope>IDENTIFICATION</scope>
</reference>
<dbReference type="KEGG" id="csem:103392740"/>
<evidence type="ECO:0000256" key="2">
    <source>
        <dbReference type="ARBA" id="ARBA00022801"/>
    </source>
</evidence>
<proteinExistence type="inferred from homology"/>
<dbReference type="Pfam" id="PF00795">
    <property type="entry name" value="CN_hydrolase"/>
    <property type="match status" value="1"/>
</dbReference>
<comment type="catalytic activity">
    <reaction evidence="3">
        <text>2-oxoglutaramate + H2O = 2-oxoglutarate + NH4(+)</text>
        <dbReference type="Rhea" id="RHEA:32963"/>
        <dbReference type="ChEBI" id="CHEBI:15377"/>
        <dbReference type="ChEBI" id="CHEBI:16769"/>
        <dbReference type="ChEBI" id="CHEBI:16810"/>
        <dbReference type="ChEBI" id="CHEBI:28938"/>
        <dbReference type="EC" id="3.5.1.3"/>
    </reaction>
    <physiologicalReaction direction="left-to-right" evidence="3">
        <dbReference type="Rhea" id="RHEA:32964"/>
    </physiologicalReaction>
</comment>
<comment type="catalytic activity">
    <reaction evidence="6">
        <text>2-oxosuccinamate + H2O = oxaloacetate + NH4(+)</text>
        <dbReference type="Rhea" id="RHEA:59412"/>
        <dbReference type="ChEBI" id="CHEBI:15377"/>
        <dbReference type="ChEBI" id="CHEBI:16452"/>
        <dbReference type="ChEBI" id="CHEBI:28938"/>
        <dbReference type="ChEBI" id="CHEBI:57735"/>
        <dbReference type="EC" id="3.5.1.3"/>
    </reaction>
    <physiologicalReaction direction="left-to-right" evidence="6">
        <dbReference type="Rhea" id="RHEA:59413"/>
    </physiologicalReaction>
</comment>
<name>A0A3P8VEZ4_CYNSE</name>
<accession>A0A3P8VEZ4</accession>